<dbReference type="CDD" id="cd16914">
    <property type="entry name" value="EcfT"/>
    <property type="match status" value="1"/>
</dbReference>
<keyword evidence="3 5" id="KW-1133">Transmembrane helix</keyword>
<evidence type="ECO:0000256" key="3">
    <source>
        <dbReference type="ARBA" id="ARBA00022989"/>
    </source>
</evidence>
<dbReference type="Proteomes" id="UP001652338">
    <property type="component" value="Unassembled WGS sequence"/>
</dbReference>
<evidence type="ECO:0000256" key="1">
    <source>
        <dbReference type="ARBA" id="ARBA00004141"/>
    </source>
</evidence>
<keyword evidence="2 5" id="KW-0812">Transmembrane</keyword>
<protein>
    <submittedName>
        <fullName evidence="6">Energy-coupling factor transporter transmembrane protein EcfT</fullName>
    </submittedName>
</protein>
<gene>
    <name evidence="6" type="ORF">OCV47_10725</name>
</gene>
<comment type="subcellular location">
    <subcellularLocation>
        <location evidence="1">Membrane</location>
        <topology evidence="1">Multi-pass membrane protein</topology>
    </subcellularLocation>
</comment>
<keyword evidence="4 5" id="KW-0472">Membrane</keyword>
<organism evidence="6 7">
    <name type="scientific">Muricoprocola aceti</name>
    <dbReference type="NCBI Taxonomy" id="2981772"/>
    <lineage>
        <taxon>Bacteria</taxon>
        <taxon>Bacillati</taxon>
        <taxon>Bacillota</taxon>
        <taxon>Clostridia</taxon>
        <taxon>Lachnospirales</taxon>
        <taxon>Lachnospiraceae</taxon>
        <taxon>Muricoprocola</taxon>
    </lineage>
</organism>
<evidence type="ECO:0000313" key="7">
    <source>
        <dbReference type="Proteomes" id="UP001652338"/>
    </source>
</evidence>
<accession>A0ABT2SMS0</accession>
<dbReference type="EMBL" id="JAOQKE010000014">
    <property type="protein sequence ID" value="MCU6725817.1"/>
    <property type="molecule type" value="Genomic_DNA"/>
</dbReference>
<evidence type="ECO:0000256" key="4">
    <source>
        <dbReference type="ARBA" id="ARBA00023136"/>
    </source>
</evidence>
<evidence type="ECO:0000256" key="5">
    <source>
        <dbReference type="SAM" id="Phobius"/>
    </source>
</evidence>
<dbReference type="RefSeq" id="WP_262655086.1">
    <property type="nucleotide sequence ID" value="NZ_JAOQKE010000014.1"/>
</dbReference>
<feature type="non-terminal residue" evidence="6">
    <location>
        <position position="134"/>
    </location>
</feature>
<proteinExistence type="predicted"/>
<feature type="transmembrane region" description="Helical" evidence="5">
    <location>
        <begin position="94"/>
        <end position="118"/>
    </location>
</feature>
<comment type="caution">
    <text evidence="6">The sequence shown here is derived from an EMBL/GenBank/DDBJ whole genome shotgun (WGS) entry which is preliminary data.</text>
</comment>
<name>A0ABT2SMS0_9FIRM</name>
<evidence type="ECO:0000256" key="2">
    <source>
        <dbReference type="ARBA" id="ARBA00022692"/>
    </source>
</evidence>
<dbReference type="InterPro" id="IPR003339">
    <property type="entry name" value="ABC/ECF_trnsptr_transmembrane"/>
</dbReference>
<feature type="transmembrane region" description="Helical" evidence="5">
    <location>
        <begin position="12"/>
        <end position="43"/>
    </location>
</feature>
<reference evidence="6 7" key="1">
    <citation type="journal article" date="2021" name="ISME Commun">
        <title>Automated analysis of genomic sequences facilitates high-throughput and comprehensive description of bacteria.</title>
        <authorList>
            <person name="Hitch T.C.A."/>
        </authorList>
    </citation>
    <scope>NUCLEOTIDE SEQUENCE [LARGE SCALE GENOMIC DNA]</scope>
    <source>
        <strain evidence="6 7">Sanger_29</strain>
    </source>
</reference>
<keyword evidence="7" id="KW-1185">Reference proteome</keyword>
<feature type="transmembrane region" description="Helical" evidence="5">
    <location>
        <begin position="55"/>
        <end position="73"/>
    </location>
</feature>
<evidence type="ECO:0000313" key="6">
    <source>
        <dbReference type="EMBL" id="MCU6725817.1"/>
    </source>
</evidence>
<sequence length="134" mass="15008">MRDKFASYHPVINFTFFIVAIVYGMILLHPAFLAASVLLSMLYYLTAKGWQGWKFVGGMIPLLLVLSLMNPVFNTYGAHVLFRYAGGRPYTLEALCYGAALGAMMVSVLMWFACYNAVMTSDKFLYLFGKMAPS</sequence>